<dbReference type="SMART" id="SM00729">
    <property type="entry name" value="Elp3"/>
    <property type="match status" value="1"/>
</dbReference>
<evidence type="ECO:0000256" key="4">
    <source>
        <dbReference type="ARBA" id="ARBA00022691"/>
    </source>
</evidence>
<dbReference type="InterPro" id="IPR034466">
    <property type="entry name" value="Methyltransferase_Class_B"/>
</dbReference>
<keyword evidence="3" id="KW-0808">Transferase</keyword>
<protein>
    <submittedName>
        <fullName evidence="10">B12-binding domain-containing radical SAM protein</fullName>
    </submittedName>
</protein>
<dbReference type="PANTHER" id="PTHR43409:SF7">
    <property type="entry name" value="BLL1977 PROTEIN"/>
    <property type="match status" value="1"/>
</dbReference>
<dbReference type="GO" id="GO:0046872">
    <property type="term" value="F:metal ion binding"/>
    <property type="evidence" value="ECO:0007669"/>
    <property type="project" value="UniProtKB-KW"/>
</dbReference>
<evidence type="ECO:0000256" key="2">
    <source>
        <dbReference type="ARBA" id="ARBA00022603"/>
    </source>
</evidence>
<feature type="domain" description="B12-binding" evidence="8">
    <location>
        <begin position="1"/>
        <end position="126"/>
    </location>
</feature>
<keyword evidence="5" id="KW-0479">Metal-binding</keyword>
<feature type="domain" description="Radical SAM core" evidence="9">
    <location>
        <begin position="182"/>
        <end position="432"/>
    </location>
</feature>
<keyword evidence="6" id="KW-0408">Iron</keyword>
<dbReference type="SUPFAM" id="SSF102114">
    <property type="entry name" value="Radical SAM enzymes"/>
    <property type="match status" value="1"/>
</dbReference>
<proteinExistence type="predicted"/>
<evidence type="ECO:0000256" key="5">
    <source>
        <dbReference type="ARBA" id="ARBA00022723"/>
    </source>
</evidence>
<keyword evidence="4" id="KW-0949">S-adenosyl-L-methionine</keyword>
<dbReference type="Pfam" id="PF04055">
    <property type="entry name" value="Radical_SAM"/>
    <property type="match status" value="1"/>
</dbReference>
<name>A0A938YNZ3_9ARCH</name>
<dbReference type="SFLD" id="SFLDS00029">
    <property type="entry name" value="Radical_SAM"/>
    <property type="match status" value="1"/>
</dbReference>
<keyword evidence="7" id="KW-0411">Iron-sulfur</keyword>
<dbReference type="AlphaFoldDB" id="A0A938YNZ3"/>
<dbReference type="InterPro" id="IPR051198">
    <property type="entry name" value="BchE-like"/>
</dbReference>
<dbReference type="PANTHER" id="PTHR43409">
    <property type="entry name" value="ANAEROBIC MAGNESIUM-PROTOPORPHYRIN IX MONOMETHYL ESTER CYCLASE-RELATED"/>
    <property type="match status" value="1"/>
</dbReference>
<accession>A0A938YNZ3</accession>
<dbReference type="InterPro" id="IPR007197">
    <property type="entry name" value="rSAM"/>
</dbReference>
<dbReference type="GO" id="GO:0003824">
    <property type="term" value="F:catalytic activity"/>
    <property type="evidence" value="ECO:0007669"/>
    <property type="project" value="InterPro"/>
</dbReference>
<gene>
    <name evidence="10" type="ORF">JW744_04200</name>
</gene>
<dbReference type="Gene3D" id="3.40.50.280">
    <property type="entry name" value="Cobalamin-binding domain"/>
    <property type="match status" value="1"/>
</dbReference>
<evidence type="ECO:0000259" key="8">
    <source>
        <dbReference type="PROSITE" id="PS51332"/>
    </source>
</evidence>
<sequence>MKLALVSVDTVEALPPLGLGYLASYLRKYRNFDNTAIIDKEKLFEGIKREKPDVVGISCTTQDFMKAWALAKQVKQELGLPILTGGFHVTALPHKMPKEFDVGIIGEGEEALCDLFDLYEKEGTFPAKGLSKIKSLAYHDSGKVKQTARRENIQPLDKIPFPARDLLPMKRFYLKPARHTYDKLSIGTSILTTRGCMYKCVFCSQTGFWQHTMRFFSPEYVVAEMKEILDNYKIDMLRIMDDLFVVNNKRVARIADLMKEEGITDRVEFHVFGRTNLINGEMCKNLKRMNVKYINFGFESGSERILNYLKKGSVSVKDHYRALKLCDKYGFLVDGSFIFGTPGEKKEDIYKTFELVRSPVIKNAMFFKLTPLPASGIWDYALKRGLVSEDMNWDDLEAAIGSERLPHLNPDMSKEEYREILPEIIEEYRKCNYSRGQIKIKWKYLFNKNLLWRFLTNWRGFSREFIFRMRQKYLKKG</sequence>
<dbReference type="PROSITE" id="PS51332">
    <property type="entry name" value="B12_BINDING"/>
    <property type="match status" value="1"/>
</dbReference>
<reference evidence="10" key="1">
    <citation type="submission" date="2021-01" db="EMBL/GenBank/DDBJ databases">
        <title>Active Sulfur Cycling in an Early Earth Analoge.</title>
        <authorList>
            <person name="Hahn C.R."/>
            <person name="Youssef N.H."/>
            <person name="Elshahed M."/>
        </authorList>
    </citation>
    <scope>NUCLEOTIDE SEQUENCE</scope>
    <source>
        <strain evidence="10">Zod_Metabat.1151</strain>
    </source>
</reference>
<dbReference type="Gene3D" id="3.80.30.20">
    <property type="entry name" value="tm_1862 like domain"/>
    <property type="match status" value="1"/>
</dbReference>
<dbReference type="CDD" id="cd01335">
    <property type="entry name" value="Radical_SAM"/>
    <property type="match status" value="1"/>
</dbReference>
<dbReference type="SFLD" id="SFLDG01082">
    <property type="entry name" value="B12-binding_domain_containing"/>
    <property type="match status" value="1"/>
</dbReference>
<organism evidence="10 11">
    <name type="scientific">Candidatus Iainarchaeum sp</name>
    <dbReference type="NCBI Taxonomy" id="3101447"/>
    <lineage>
        <taxon>Archaea</taxon>
        <taxon>Candidatus Iainarchaeota</taxon>
        <taxon>Candidatus Iainarchaeia</taxon>
        <taxon>Candidatus Iainarchaeales</taxon>
        <taxon>Candidatus Iainarchaeaceae</taxon>
        <taxon>Candidatus Iainarchaeum</taxon>
    </lineage>
</organism>
<evidence type="ECO:0000313" key="11">
    <source>
        <dbReference type="Proteomes" id="UP000809243"/>
    </source>
</evidence>
<evidence type="ECO:0000259" key="9">
    <source>
        <dbReference type="PROSITE" id="PS51918"/>
    </source>
</evidence>
<dbReference type="InterPro" id="IPR023404">
    <property type="entry name" value="rSAM_horseshoe"/>
</dbReference>
<dbReference type="Proteomes" id="UP000809243">
    <property type="component" value="Unassembled WGS sequence"/>
</dbReference>
<dbReference type="PROSITE" id="PS51918">
    <property type="entry name" value="RADICAL_SAM"/>
    <property type="match status" value="1"/>
</dbReference>
<evidence type="ECO:0000256" key="6">
    <source>
        <dbReference type="ARBA" id="ARBA00023004"/>
    </source>
</evidence>
<dbReference type="CDD" id="cd02068">
    <property type="entry name" value="radical_SAM_B12_BD"/>
    <property type="match status" value="1"/>
</dbReference>
<dbReference type="SFLD" id="SFLDG01123">
    <property type="entry name" value="methyltransferase_(Class_B)"/>
    <property type="match status" value="1"/>
</dbReference>
<dbReference type="Pfam" id="PF02310">
    <property type="entry name" value="B12-binding"/>
    <property type="match status" value="1"/>
</dbReference>
<comment type="caution">
    <text evidence="10">The sequence shown here is derived from an EMBL/GenBank/DDBJ whole genome shotgun (WGS) entry which is preliminary data.</text>
</comment>
<evidence type="ECO:0000313" key="10">
    <source>
        <dbReference type="EMBL" id="MBN2067643.1"/>
    </source>
</evidence>
<evidence type="ECO:0000256" key="7">
    <source>
        <dbReference type="ARBA" id="ARBA00023014"/>
    </source>
</evidence>
<evidence type="ECO:0000256" key="1">
    <source>
        <dbReference type="ARBA" id="ARBA00001966"/>
    </source>
</evidence>
<dbReference type="EMBL" id="JAFGDB010000071">
    <property type="protein sequence ID" value="MBN2067643.1"/>
    <property type="molecule type" value="Genomic_DNA"/>
</dbReference>
<dbReference type="InterPro" id="IPR058240">
    <property type="entry name" value="rSAM_sf"/>
</dbReference>
<keyword evidence="2" id="KW-0489">Methyltransferase</keyword>
<dbReference type="InterPro" id="IPR006638">
    <property type="entry name" value="Elp3/MiaA/NifB-like_rSAM"/>
</dbReference>
<evidence type="ECO:0000256" key="3">
    <source>
        <dbReference type="ARBA" id="ARBA00022679"/>
    </source>
</evidence>
<dbReference type="GO" id="GO:0031419">
    <property type="term" value="F:cobalamin binding"/>
    <property type="evidence" value="ECO:0007669"/>
    <property type="project" value="InterPro"/>
</dbReference>
<dbReference type="InterPro" id="IPR006158">
    <property type="entry name" value="Cobalamin-bd"/>
</dbReference>
<comment type="cofactor">
    <cofactor evidence="1">
        <name>[4Fe-4S] cluster</name>
        <dbReference type="ChEBI" id="CHEBI:49883"/>
    </cofactor>
</comment>
<dbReference type="GO" id="GO:0051539">
    <property type="term" value="F:4 iron, 4 sulfur cluster binding"/>
    <property type="evidence" value="ECO:0007669"/>
    <property type="project" value="UniProtKB-KW"/>
</dbReference>